<dbReference type="InterPro" id="IPR043136">
    <property type="entry name" value="B30.2/SPRY_sf"/>
</dbReference>
<dbReference type="InterPro" id="IPR001611">
    <property type="entry name" value="Leu-rich_rpt"/>
</dbReference>
<dbReference type="PROSITE" id="PS50188">
    <property type="entry name" value="B302_SPRY"/>
    <property type="match status" value="1"/>
</dbReference>
<dbReference type="Pfam" id="PF00622">
    <property type="entry name" value="SPRY"/>
    <property type="match status" value="1"/>
</dbReference>
<dbReference type="PROSITE" id="PS51450">
    <property type="entry name" value="LRR"/>
    <property type="match status" value="1"/>
</dbReference>
<feature type="region of interest" description="Disordered" evidence="9">
    <location>
        <begin position="1553"/>
        <end position="1574"/>
    </location>
</feature>
<dbReference type="Gene3D" id="2.60.120.920">
    <property type="match status" value="1"/>
</dbReference>
<dbReference type="GO" id="GO:0005524">
    <property type="term" value="F:ATP binding"/>
    <property type="evidence" value="ECO:0007669"/>
    <property type="project" value="UniProtKB-KW"/>
</dbReference>
<keyword evidence="7" id="KW-0547">Nucleotide-binding</keyword>
<evidence type="ECO:0000259" key="10">
    <source>
        <dbReference type="PROSITE" id="PS50188"/>
    </source>
</evidence>
<dbReference type="SMART" id="SM00449">
    <property type="entry name" value="SPRY"/>
    <property type="match status" value="1"/>
</dbReference>
<keyword evidence="3" id="KW-0963">Cytoplasm</keyword>
<keyword evidence="4" id="KW-0433">Leucine-rich repeat</keyword>
<evidence type="ECO:0000256" key="1">
    <source>
        <dbReference type="ARBA" id="ARBA00001968"/>
    </source>
</evidence>
<dbReference type="PANTHER" id="PTHR24106">
    <property type="entry name" value="NACHT, LRR AND CARD DOMAINS-CONTAINING"/>
    <property type="match status" value="1"/>
</dbReference>
<feature type="domain" description="B30.2/SPRY" evidence="10">
    <location>
        <begin position="1073"/>
        <end position="1268"/>
    </location>
</feature>
<dbReference type="GO" id="GO:0046872">
    <property type="term" value="F:metal ion binding"/>
    <property type="evidence" value="ECO:0007669"/>
    <property type="project" value="UniProtKB-KW"/>
</dbReference>
<dbReference type="InterPro" id="IPR032675">
    <property type="entry name" value="LRR_dom_sf"/>
</dbReference>
<dbReference type="Pfam" id="PF17776">
    <property type="entry name" value="NLRC4_HD2"/>
    <property type="match status" value="1"/>
</dbReference>
<keyword evidence="6" id="KW-0677">Repeat</keyword>
<dbReference type="Pfam" id="PF14484">
    <property type="entry name" value="FISNA"/>
    <property type="match status" value="2"/>
</dbReference>
<keyword evidence="5" id="KW-0479">Metal-binding</keyword>
<evidence type="ECO:0000256" key="3">
    <source>
        <dbReference type="ARBA" id="ARBA00022490"/>
    </source>
</evidence>
<dbReference type="CDD" id="cd16040">
    <property type="entry name" value="SPRY_PRY_SNTX"/>
    <property type="match status" value="1"/>
</dbReference>
<dbReference type="InterPro" id="IPR006574">
    <property type="entry name" value="PRY"/>
</dbReference>
<evidence type="ECO:0000256" key="2">
    <source>
        <dbReference type="ARBA" id="ARBA00004496"/>
    </source>
</evidence>
<evidence type="ECO:0000256" key="5">
    <source>
        <dbReference type="ARBA" id="ARBA00022723"/>
    </source>
</evidence>
<dbReference type="InterPro" id="IPR007111">
    <property type="entry name" value="NACHT_NTPase"/>
</dbReference>
<dbReference type="Pfam" id="PF13359">
    <property type="entry name" value="DDE_Tnp_4"/>
    <property type="match status" value="1"/>
</dbReference>
<dbReference type="Proteomes" id="UP001460270">
    <property type="component" value="Unassembled WGS sequence"/>
</dbReference>
<dbReference type="InterPro" id="IPR041267">
    <property type="entry name" value="NLRP_HD2"/>
</dbReference>
<protein>
    <submittedName>
        <fullName evidence="12">Uncharacterized protein</fullName>
    </submittedName>
</protein>
<dbReference type="SUPFAM" id="SSF52540">
    <property type="entry name" value="P-loop containing nucleoside triphosphate hydrolases"/>
    <property type="match status" value="1"/>
</dbReference>
<dbReference type="Pfam" id="PF05729">
    <property type="entry name" value="NACHT"/>
    <property type="match status" value="2"/>
</dbReference>
<dbReference type="Gene3D" id="3.80.10.10">
    <property type="entry name" value="Ribonuclease Inhibitor"/>
    <property type="match status" value="1"/>
</dbReference>
<evidence type="ECO:0000256" key="8">
    <source>
        <dbReference type="ARBA" id="ARBA00022840"/>
    </source>
</evidence>
<dbReference type="SUPFAM" id="SSF52047">
    <property type="entry name" value="RNI-like"/>
    <property type="match status" value="1"/>
</dbReference>
<reference evidence="13" key="1">
    <citation type="submission" date="2024-04" db="EMBL/GenBank/DDBJ databases">
        <title>Salinicola lusitanus LLJ914,a marine bacterium isolated from the Okinawa Trough.</title>
        <authorList>
            <person name="Li J."/>
        </authorList>
    </citation>
    <scope>NUCLEOTIDE SEQUENCE [LARGE SCALE GENOMIC DNA]</scope>
</reference>
<feature type="domain" description="NACHT" evidence="11">
    <location>
        <begin position="457"/>
        <end position="589"/>
    </location>
</feature>
<evidence type="ECO:0000259" key="11">
    <source>
        <dbReference type="PROSITE" id="PS50837"/>
    </source>
</evidence>
<gene>
    <name evidence="12" type="ORF">WMY93_015289</name>
</gene>
<evidence type="ECO:0000256" key="6">
    <source>
        <dbReference type="ARBA" id="ARBA00022737"/>
    </source>
</evidence>
<comment type="caution">
    <text evidence="12">The sequence shown here is derived from an EMBL/GenBank/DDBJ whole genome shotgun (WGS) entry which is preliminary data.</text>
</comment>
<dbReference type="SMART" id="SM01288">
    <property type="entry name" value="FISNA"/>
    <property type="match status" value="2"/>
</dbReference>
<dbReference type="Pfam" id="PF17779">
    <property type="entry name" value="WHD_NOD2"/>
    <property type="match status" value="1"/>
</dbReference>
<evidence type="ECO:0000256" key="4">
    <source>
        <dbReference type="ARBA" id="ARBA00022614"/>
    </source>
</evidence>
<evidence type="ECO:0000313" key="12">
    <source>
        <dbReference type="EMBL" id="KAK7906677.1"/>
    </source>
</evidence>
<organism evidence="12 13">
    <name type="scientific">Mugilogobius chulae</name>
    <name type="common">yellowstripe goby</name>
    <dbReference type="NCBI Taxonomy" id="88201"/>
    <lineage>
        <taxon>Eukaryota</taxon>
        <taxon>Metazoa</taxon>
        <taxon>Chordata</taxon>
        <taxon>Craniata</taxon>
        <taxon>Vertebrata</taxon>
        <taxon>Euteleostomi</taxon>
        <taxon>Actinopterygii</taxon>
        <taxon>Neopterygii</taxon>
        <taxon>Teleostei</taxon>
        <taxon>Neoteleostei</taxon>
        <taxon>Acanthomorphata</taxon>
        <taxon>Gobiaria</taxon>
        <taxon>Gobiiformes</taxon>
        <taxon>Gobioidei</taxon>
        <taxon>Gobiidae</taxon>
        <taxon>Gobionellinae</taxon>
        <taxon>Mugilogobius</taxon>
    </lineage>
</organism>
<evidence type="ECO:0000256" key="9">
    <source>
        <dbReference type="SAM" id="MobiDB-lite"/>
    </source>
</evidence>
<dbReference type="GO" id="GO:0005737">
    <property type="term" value="C:cytoplasm"/>
    <property type="evidence" value="ECO:0007669"/>
    <property type="project" value="UniProtKB-SubCell"/>
</dbReference>
<sequence length="1619" mass="182865">MKDAFLKIVLSFLKTMKQDKMADHLHKRQCASKCHHELKTHLQQKFSRVSEGVAKAASPALLNQIYTELFITEGGASEVNQEHEVKLIESASSRAAAPEKPIMCTDIFKARPHSPGPIRSVLTVGEASVGKTVLTQKFSLDWAEGRTNQELHLLFPFTFRELNRFKDTQFSLVELLQHFFSPSKALCSFTQLQKATLLRALAFGPDVSEPHPIPKQTSMKSDASMLPPILFDNEPPSANQRSEIEVRPHSIPKQTSMKDDASMLPPFSSTTNRPRPIRGENRTEHSLAEPSPEFQEPIFKDLEKNIVTFVQNELRKFQTILTTEESFALEENDETEKRKQEAFLTIVLSFLKAMKQDKIADRLQNRQCASKCHHELKTHLQQKFSRVSEGVAKAGSPALLNQIYTELYITEGGASEVNQEHEVRQMESASRRAAAPETPITCEDMLKACSHSTGPIRSVLTVGVAGVGKTVLTQKFSLDWAEGRANQELHLLFPFTFRELNRFRDTQFSLVELLQHFFSPSKDLCSFQQLQVLFIFDGLDECRLPLDFRRTRVLTDPTESVSVDVLLVNLFRGRLLPSALVWITTRPAAANQIPPEYISMVTEVRGFTDDQKEQYFRKRFTDDTIISHIKNIRSLYIMCHIPVFCWILSTVLQKLVEQTQEPELPRTLTQMYVHFLVLQTKVKNIKYQQGSEEDHFIPEAMEMVLSLGKLAFEQLQKGNLIFYKSDLSECGLDAEDAACYSGVFTQVFRQEPGLYRDKVYCFIHLSVQEFLAALHVHQTFFSSGENLLQEECFALNKVKGQSLRTKTDILYRCAVDQALQSPNGHLDLFLRFLLGLSLEENQKLLKGLMIVTGSNPPNKKKLNTVDYIKRKLDEGLSPDRSLNLLYCLNELNNHSLVEKIQRYMKAQCLSWLSSHAEWSAVAFFLLSSDLDLEEFDLRKYSASHRALLGLLPVVKASSKALACGLSPHSCGPLASVLSSSSLTHLDLSNNDLQDSGVELLCEGLKSATCRLETLSLSGCLVSEEGCTHLASALNSNSSHLTELDLSYNHPGERGAWLMEALTRDSRCKLKTIRLNSCGPQWLKPGLRKYSRGLTWDINSVHPRLRFSDRKTAVMCMTKDQSYPDHPDRFEWFYQVQCAEELRGRCYFDVQRSGRVYVAVTYRGLQRKGRSAGAVLGGNDQSWCLACSDQGFSVWHNNQKTLLPQTPDSRKVGVYVDSEAGLLSFYSVSDRLTHLHSFRATFTQPLVAAFGFSFISHSSSDLKEDPEKFRAYFRLSPELFSQLLIKVTPKIEKIHTNMREPISPEERLAICLRFLATGDSFATIGFNYRVGNSTTGKIVAEVTQAIWDVLQPEYMPEPTTDDWVAIARAFEQRWNFPNCIGALDGKHVVLQAPPASGSKFYNYKGSHSIVLLAVVDANYMFTVIDVGGYGRNSDGGILSESPLGKHLKAGTLGIPGDTPLQGAEEKGPMPYVLVADEAFPLQRHIMRPYPGRQLPRVKRCYNYRLSRARRIVENAFGILSTQWRIYRRVLGICPEKADSVVKATCVLHNYMRKNDDTERGQHPPQYPPNTTDNRFQEAGLEPLHQAGSNNSSREAALIREKFCEYFSSAAGEVPWQNDIV</sequence>
<evidence type="ECO:0000256" key="7">
    <source>
        <dbReference type="ARBA" id="ARBA00022741"/>
    </source>
</evidence>
<feature type="compositionally biased region" description="Basic and acidic residues" evidence="9">
    <location>
        <begin position="277"/>
        <end position="287"/>
    </location>
</feature>
<name>A0AAW0NQU3_9GOBI</name>
<dbReference type="SMART" id="SM00589">
    <property type="entry name" value="PRY"/>
    <property type="match status" value="1"/>
</dbReference>
<keyword evidence="13" id="KW-1185">Reference proteome</keyword>
<dbReference type="InterPro" id="IPR003877">
    <property type="entry name" value="SPRY_dom"/>
</dbReference>
<dbReference type="SMART" id="SM00368">
    <property type="entry name" value="LRR_RI"/>
    <property type="match status" value="3"/>
</dbReference>
<dbReference type="FunFam" id="3.40.50.300:FF:001524">
    <property type="entry name" value="Si:dkey-126g1.7"/>
    <property type="match status" value="1"/>
</dbReference>
<evidence type="ECO:0000313" key="13">
    <source>
        <dbReference type="Proteomes" id="UP001460270"/>
    </source>
</evidence>
<dbReference type="InterPro" id="IPR013320">
    <property type="entry name" value="ConA-like_dom_sf"/>
</dbReference>
<keyword evidence="8" id="KW-0067">ATP-binding</keyword>
<comment type="cofactor">
    <cofactor evidence="1">
        <name>a divalent metal cation</name>
        <dbReference type="ChEBI" id="CHEBI:60240"/>
    </cofactor>
</comment>
<dbReference type="InterPro" id="IPR029495">
    <property type="entry name" value="NACHT-assoc"/>
</dbReference>
<comment type="subcellular location">
    <subcellularLocation>
        <location evidence="2">Cytoplasm</location>
    </subcellularLocation>
</comment>
<dbReference type="InterPro" id="IPR027806">
    <property type="entry name" value="HARBI1_dom"/>
</dbReference>
<dbReference type="PROSITE" id="PS50837">
    <property type="entry name" value="NACHT"/>
    <property type="match status" value="1"/>
</dbReference>
<dbReference type="InterPro" id="IPR041075">
    <property type="entry name" value="NOD1/2_WH"/>
</dbReference>
<accession>A0AAW0NQU3</accession>
<dbReference type="Pfam" id="PF13516">
    <property type="entry name" value="LRR_6"/>
    <property type="match status" value="2"/>
</dbReference>
<dbReference type="Gene3D" id="3.40.50.300">
    <property type="entry name" value="P-loop containing nucleotide triphosphate hydrolases"/>
    <property type="match status" value="2"/>
</dbReference>
<feature type="region of interest" description="Disordered" evidence="9">
    <location>
        <begin position="230"/>
        <end position="291"/>
    </location>
</feature>
<dbReference type="EMBL" id="JBBPFD010000011">
    <property type="protein sequence ID" value="KAK7906677.1"/>
    <property type="molecule type" value="Genomic_DNA"/>
</dbReference>
<dbReference type="InterPro" id="IPR027417">
    <property type="entry name" value="P-loop_NTPase"/>
</dbReference>
<dbReference type="SUPFAM" id="SSF49899">
    <property type="entry name" value="Concanavalin A-like lectins/glucanases"/>
    <property type="match status" value="1"/>
</dbReference>
<dbReference type="Pfam" id="PF13765">
    <property type="entry name" value="PRY"/>
    <property type="match status" value="1"/>
</dbReference>
<proteinExistence type="predicted"/>
<dbReference type="InterPro" id="IPR001870">
    <property type="entry name" value="B30.2/SPRY"/>
</dbReference>
<dbReference type="InterPro" id="IPR051261">
    <property type="entry name" value="NLR"/>
</dbReference>